<sequence length="322" mass="35357">MTTPQAAPNGATRTDDGVPTDAELAASLEGDFTSAHADVNGTRLHHVTGGQGEPLVLLGGWPQTWWQFRKVMPELARHYRVTAVDLRGMGSSAKPESGYDKRTMGQDIGELIRHLGHESAYVLGHDIGASVGYHLAANDPGAVRALVTVDLGVPIDSWLNIGMLPGSDEQVAALEHGRGSYPWWFAFNQLRELPERLLVGRFRHVIDWLYGHMLLDQASVEEDARRIYAHAYDNAEAIRAGNGWYQTMRQDILDLANHEPVAVPILTLAGELGYAQLREEMGPRMGTDIRVVEVKGSGHYVPEEQPETLVREVLAFLGAQSA</sequence>
<dbReference type="RefSeq" id="WP_200797408.1">
    <property type="nucleotide sequence ID" value="NZ_FQVN01000002.1"/>
</dbReference>
<dbReference type="SUPFAM" id="SSF53474">
    <property type="entry name" value="alpha/beta-Hydrolases"/>
    <property type="match status" value="1"/>
</dbReference>
<dbReference type="STRING" id="2017.SAMN05444320_102482"/>
<evidence type="ECO:0000256" key="1">
    <source>
        <dbReference type="ARBA" id="ARBA00022801"/>
    </source>
</evidence>
<evidence type="ECO:0000313" key="3">
    <source>
        <dbReference type="EMBL" id="SHF09246.1"/>
    </source>
</evidence>
<dbReference type="InterPro" id="IPR000639">
    <property type="entry name" value="Epox_hydrolase-like"/>
</dbReference>
<gene>
    <name evidence="3" type="ORF">SAMN05444320_102482</name>
</gene>
<keyword evidence="1" id="KW-0378">Hydrolase</keyword>
<organism evidence="3 4">
    <name type="scientific">Streptoalloteichus hindustanus</name>
    <dbReference type="NCBI Taxonomy" id="2017"/>
    <lineage>
        <taxon>Bacteria</taxon>
        <taxon>Bacillati</taxon>
        <taxon>Actinomycetota</taxon>
        <taxon>Actinomycetes</taxon>
        <taxon>Pseudonocardiales</taxon>
        <taxon>Pseudonocardiaceae</taxon>
        <taxon>Streptoalloteichus</taxon>
    </lineage>
</organism>
<accession>A0A1M4YV73</accession>
<dbReference type="PROSITE" id="PS00560">
    <property type="entry name" value="CARBOXYPEPT_SER_HIS"/>
    <property type="match status" value="1"/>
</dbReference>
<dbReference type="Gene3D" id="3.40.50.1820">
    <property type="entry name" value="alpha/beta hydrolase"/>
    <property type="match status" value="1"/>
</dbReference>
<dbReference type="InterPro" id="IPR000073">
    <property type="entry name" value="AB_hydrolase_1"/>
</dbReference>
<dbReference type="PANTHER" id="PTHR43329">
    <property type="entry name" value="EPOXIDE HYDROLASE"/>
    <property type="match status" value="1"/>
</dbReference>
<protein>
    <submittedName>
        <fullName evidence="3">Pimeloyl-ACP methyl ester carboxylesterase</fullName>
    </submittedName>
</protein>
<reference evidence="3 4" key="1">
    <citation type="submission" date="2016-11" db="EMBL/GenBank/DDBJ databases">
        <authorList>
            <person name="Jaros S."/>
            <person name="Januszkiewicz K."/>
            <person name="Wedrychowicz H."/>
        </authorList>
    </citation>
    <scope>NUCLEOTIDE SEQUENCE [LARGE SCALE GENOMIC DNA]</scope>
    <source>
        <strain evidence="3 4">DSM 44523</strain>
    </source>
</reference>
<name>A0A1M4YV73_STRHI</name>
<keyword evidence="4" id="KW-1185">Reference proteome</keyword>
<evidence type="ECO:0000259" key="2">
    <source>
        <dbReference type="Pfam" id="PF00561"/>
    </source>
</evidence>
<evidence type="ECO:0000313" key="4">
    <source>
        <dbReference type="Proteomes" id="UP000184501"/>
    </source>
</evidence>
<dbReference type="InterPro" id="IPR029058">
    <property type="entry name" value="AB_hydrolase_fold"/>
</dbReference>
<dbReference type="AlphaFoldDB" id="A0A1M4YV73"/>
<dbReference type="GO" id="GO:0004185">
    <property type="term" value="F:serine-type carboxypeptidase activity"/>
    <property type="evidence" value="ECO:0007669"/>
    <property type="project" value="InterPro"/>
</dbReference>
<dbReference type="PRINTS" id="PR00412">
    <property type="entry name" value="EPOXHYDRLASE"/>
</dbReference>
<dbReference type="Proteomes" id="UP000184501">
    <property type="component" value="Unassembled WGS sequence"/>
</dbReference>
<feature type="domain" description="AB hydrolase-1" evidence="2">
    <location>
        <begin position="54"/>
        <end position="185"/>
    </location>
</feature>
<dbReference type="Pfam" id="PF00561">
    <property type="entry name" value="Abhydrolase_1"/>
    <property type="match status" value="1"/>
</dbReference>
<dbReference type="EMBL" id="FQVN01000002">
    <property type="protein sequence ID" value="SHF09246.1"/>
    <property type="molecule type" value="Genomic_DNA"/>
</dbReference>
<dbReference type="InterPro" id="IPR033124">
    <property type="entry name" value="Ser_caboxypep_his_AS"/>
</dbReference>
<proteinExistence type="predicted"/>